<dbReference type="RefSeq" id="WP_126421164.1">
    <property type="nucleotide sequence ID" value="NZ_AP018827.1"/>
</dbReference>
<feature type="domain" description="Amidohydrolase-related" evidence="2">
    <location>
        <begin position="5"/>
        <end position="280"/>
    </location>
</feature>
<evidence type="ECO:0000313" key="4">
    <source>
        <dbReference type="Proteomes" id="UP000278756"/>
    </source>
</evidence>
<dbReference type="InterPro" id="IPR032466">
    <property type="entry name" value="Metal_Hydrolase"/>
</dbReference>
<dbReference type="GO" id="GO:0016787">
    <property type="term" value="F:hydrolase activity"/>
    <property type="evidence" value="ECO:0007669"/>
    <property type="project" value="UniProtKB-KW"/>
</dbReference>
<dbReference type="InterPro" id="IPR052350">
    <property type="entry name" value="Metallo-dep_Lactonases"/>
</dbReference>
<dbReference type="Proteomes" id="UP000278756">
    <property type="component" value="Chromosome 1"/>
</dbReference>
<organism evidence="3 4">
    <name type="scientific">Asticcacaulis excentricus</name>
    <dbReference type="NCBI Taxonomy" id="78587"/>
    <lineage>
        <taxon>Bacteria</taxon>
        <taxon>Pseudomonadati</taxon>
        <taxon>Pseudomonadota</taxon>
        <taxon>Alphaproteobacteria</taxon>
        <taxon>Caulobacterales</taxon>
        <taxon>Caulobacteraceae</taxon>
        <taxon>Asticcacaulis</taxon>
    </lineage>
</organism>
<dbReference type="OrthoDB" id="9787654at2"/>
<protein>
    <submittedName>
        <fullName evidence="3">L-fuconolactone hydrolase</fullName>
    </submittedName>
</protein>
<evidence type="ECO:0000313" key="3">
    <source>
        <dbReference type="EMBL" id="BBF80681.1"/>
    </source>
</evidence>
<comment type="similarity">
    <text evidence="1">Belongs to the metallo-dependent hydrolases superfamily.</text>
</comment>
<evidence type="ECO:0000256" key="1">
    <source>
        <dbReference type="ARBA" id="ARBA00038310"/>
    </source>
</evidence>
<accession>A0A3G9G4M2</accession>
<proteinExistence type="inferred from homology"/>
<dbReference type="PANTHER" id="PTHR43569:SF2">
    <property type="entry name" value="AMIDOHYDROLASE-RELATED DOMAIN-CONTAINING PROTEIN"/>
    <property type="match status" value="1"/>
</dbReference>
<reference evidence="4" key="1">
    <citation type="journal article" date="2017" name="Biotechnol. Biofuels">
        <title>Evaluation of environmental bacterial communities as a factor affecting the growth of duckweed Lemna minor.</title>
        <authorList>
            <person name="Ishizawa H."/>
            <person name="Kuroda M."/>
            <person name="Morikawa M."/>
            <person name="Ike M."/>
        </authorList>
    </citation>
    <scope>NUCLEOTIDE SEQUENCE [LARGE SCALE GENOMIC DNA]</scope>
    <source>
        <strain evidence="4">M6</strain>
    </source>
</reference>
<keyword evidence="3" id="KW-0378">Hydrolase</keyword>
<dbReference type="AlphaFoldDB" id="A0A3G9G4M2"/>
<dbReference type="InterPro" id="IPR006680">
    <property type="entry name" value="Amidohydro-rel"/>
</dbReference>
<dbReference type="PANTHER" id="PTHR43569">
    <property type="entry name" value="AMIDOHYDROLASE"/>
    <property type="match status" value="1"/>
</dbReference>
<reference evidence="4" key="2">
    <citation type="journal article" date="2017" name="Plant Physiol. Biochem.">
        <title>Differential oxidative and antioxidative response of duckweed Lemna minor toward plant growth promoting/inhibiting bacteria.</title>
        <authorList>
            <person name="Ishizawa H."/>
            <person name="Kuroda M."/>
            <person name="Morikawa M."/>
            <person name="Ike M."/>
        </authorList>
    </citation>
    <scope>NUCLEOTIDE SEQUENCE [LARGE SCALE GENOMIC DNA]</scope>
    <source>
        <strain evidence="4">M6</strain>
    </source>
</reference>
<dbReference type="EMBL" id="AP018827">
    <property type="protein sequence ID" value="BBF80681.1"/>
    <property type="molecule type" value="Genomic_DNA"/>
</dbReference>
<name>A0A3G9G4M2_9CAUL</name>
<evidence type="ECO:0000259" key="2">
    <source>
        <dbReference type="Pfam" id="PF04909"/>
    </source>
</evidence>
<dbReference type="Gene3D" id="3.20.20.140">
    <property type="entry name" value="Metal-dependent hydrolases"/>
    <property type="match status" value="1"/>
</dbReference>
<gene>
    <name evidence="3" type="ORF">EM6_1266</name>
</gene>
<dbReference type="Pfam" id="PF04909">
    <property type="entry name" value="Amidohydro_2"/>
    <property type="match status" value="1"/>
</dbReference>
<dbReference type="SUPFAM" id="SSF51556">
    <property type="entry name" value="Metallo-dependent hydrolases"/>
    <property type="match status" value="1"/>
</dbReference>
<sequence>MSPVIDAHFHLWQVGRHGFEWPTPDLTAIYRDFAASDLRAAAGDGLHGAVAVQSQPLDADTQWLLSLAETDPLILGVVGWTDLSAPDAATRVAELARHPKLKGLRPMLQGLPDDNWIVRPDVAPALSAMQAAGLVFDALVFTRHLPAIETVAQRYPDLRIVIDHAAKPPIATTEAQPEATRGWTEAMTAIARHPNVVCKLSGLFTEMRPDQPFDEAAPYVAHLLTVFGPQRLLFGSDWPVVRLNGDWQKWKHWLEDQLNPLTSPERQAIFFTNAKRIYDLQGVP</sequence>